<dbReference type="CDD" id="cd00085">
    <property type="entry name" value="HNHc"/>
    <property type="match status" value="1"/>
</dbReference>
<proteinExistence type="predicted"/>
<accession>A0A6C0HRQ5</accession>
<keyword evidence="1" id="KW-0472">Membrane</keyword>
<dbReference type="InterPro" id="IPR029471">
    <property type="entry name" value="HNH_5"/>
</dbReference>
<dbReference type="SMART" id="SM00507">
    <property type="entry name" value="HNHc"/>
    <property type="match status" value="1"/>
</dbReference>
<dbReference type="Pfam" id="PF14279">
    <property type="entry name" value="HNH_5"/>
    <property type="match status" value="1"/>
</dbReference>
<keyword evidence="1" id="KW-1133">Transmembrane helix</keyword>
<organism evidence="3">
    <name type="scientific">viral metagenome</name>
    <dbReference type="NCBI Taxonomy" id="1070528"/>
    <lineage>
        <taxon>unclassified sequences</taxon>
        <taxon>metagenomes</taxon>
        <taxon>organismal metagenomes</taxon>
    </lineage>
</organism>
<evidence type="ECO:0000256" key="1">
    <source>
        <dbReference type="SAM" id="Phobius"/>
    </source>
</evidence>
<dbReference type="EMBL" id="MN740008">
    <property type="protein sequence ID" value="QHT83361.1"/>
    <property type="molecule type" value="Genomic_DNA"/>
</dbReference>
<evidence type="ECO:0000259" key="2">
    <source>
        <dbReference type="SMART" id="SM00507"/>
    </source>
</evidence>
<feature type="domain" description="HNH nuclease" evidence="2">
    <location>
        <begin position="261"/>
        <end position="317"/>
    </location>
</feature>
<feature type="transmembrane region" description="Helical" evidence="1">
    <location>
        <begin position="54"/>
        <end position="74"/>
    </location>
</feature>
<dbReference type="AlphaFoldDB" id="A0A6C0HRQ5"/>
<name>A0A6C0HRQ5_9ZZZZ</name>
<protein>
    <recommendedName>
        <fullName evidence="2">HNH nuclease domain-containing protein</fullName>
    </recommendedName>
</protein>
<dbReference type="InterPro" id="IPR003615">
    <property type="entry name" value="HNH_nuc"/>
</dbReference>
<evidence type="ECO:0000313" key="3">
    <source>
        <dbReference type="EMBL" id="QHT83361.1"/>
    </source>
</evidence>
<sequence>MRLLSENGNQRKFNISVKELLKKPIHTPACQRSVMIDHVMEIVNFQRDYFSKKYHYIFLNCIQFCIVLGVWYCVDGQHRYEALKELNDLDDWTIDIEITYCKDKEEMHNIFRILNTSTPVPEFLKSEDSVLTLLDGLKKYIHERYPKYISPSSKPQRPNIQLDTLISEINRLFKMTPPPLPILIEWFETENAKHCEYLTNSTNELCINVLERVNKTVRSRSEPKNVTLRSEPKLYLGCYWLDKIPNKILKTTRDMCWKQWHIECQKVNKANGFEAPCYVCEKMLDHTTFEAGHIEPHTKGGLNTLDNLRPVCGGCNKTMGTMNMDEFKAIYGK</sequence>
<dbReference type="Gene3D" id="1.10.30.50">
    <property type="match status" value="1"/>
</dbReference>
<reference evidence="3" key="1">
    <citation type="journal article" date="2020" name="Nature">
        <title>Giant virus diversity and host interactions through global metagenomics.</title>
        <authorList>
            <person name="Schulz F."/>
            <person name="Roux S."/>
            <person name="Paez-Espino D."/>
            <person name="Jungbluth S."/>
            <person name="Walsh D.A."/>
            <person name="Denef V.J."/>
            <person name="McMahon K.D."/>
            <person name="Konstantinidis K.T."/>
            <person name="Eloe-Fadrosh E.A."/>
            <person name="Kyrpides N.C."/>
            <person name="Woyke T."/>
        </authorList>
    </citation>
    <scope>NUCLEOTIDE SEQUENCE</scope>
    <source>
        <strain evidence="3">GVMAG-M-3300023184-167</strain>
    </source>
</reference>
<keyword evidence="1" id="KW-0812">Transmembrane</keyword>